<proteinExistence type="predicted"/>
<name>C5BVL2_BEUC1</name>
<evidence type="ECO:0008006" key="4">
    <source>
        <dbReference type="Google" id="ProtNLM"/>
    </source>
</evidence>
<protein>
    <recommendedName>
        <fullName evidence="4">Heparinase II/III family protein</fullName>
    </recommendedName>
</protein>
<feature type="region of interest" description="Disordered" evidence="1">
    <location>
        <begin position="1"/>
        <end position="21"/>
    </location>
</feature>
<evidence type="ECO:0000313" key="2">
    <source>
        <dbReference type="EMBL" id="ACQ78452.1"/>
    </source>
</evidence>
<dbReference type="KEGG" id="bcv:Bcav_0187"/>
<dbReference type="eggNOG" id="ENOG502Z9WY">
    <property type="taxonomic scope" value="Bacteria"/>
</dbReference>
<dbReference type="PROSITE" id="PS51318">
    <property type="entry name" value="TAT"/>
    <property type="match status" value="1"/>
</dbReference>
<evidence type="ECO:0000256" key="1">
    <source>
        <dbReference type="SAM" id="MobiDB-lite"/>
    </source>
</evidence>
<dbReference type="Proteomes" id="UP000007962">
    <property type="component" value="Chromosome"/>
</dbReference>
<keyword evidence="3" id="KW-1185">Reference proteome</keyword>
<organism evidence="2 3">
    <name type="scientific">Beutenbergia cavernae (strain ATCC BAA-8 / DSM 12333 / CCUG 43141 / JCM 11478 / NBRC 16432 / NCIMB 13614 / HKI 0122)</name>
    <dbReference type="NCBI Taxonomy" id="471853"/>
    <lineage>
        <taxon>Bacteria</taxon>
        <taxon>Bacillati</taxon>
        <taxon>Actinomycetota</taxon>
        <taxon>Actinomycetes</taxon>
        <taxon>Micrococcales</taxon>
        <taxon>Beutenbergiaceae</taxon>
        <taxon>Beutenbergia</taxon>
    </lineage>
</organism>
<dbReference type="AlphaFoldDB" id="C5BVL2"/>
<dbReference type="HOGENOM" id="CLU_367495_0_0_11"/>
<accession>C5BVL2</accession>
<reference evidence="2 3" key="1">
    <citation type="journal article" date="2009" name="Stand. Genomic Sci.">
        <title>Complete genome sequence of Beutenbergia cavernae type strain (HKI 0122).</title>
        <authorList>
            <person name="Land M."/>
            <person name="Pukall R."/>
            <person name="Abt B."/>
            <person name="Goker M."/>
            <person name="Rohde M."/>
            <person name="Glavina Del Rio T."/>
            <person name="Tice H."/>
            <person name="Copeland A."/>
            <person name="Cheng J.F."/>
            <person name="Lucas S."/>
            <person name="Chen F."/>
            <person name="Nolan M."/>
            <person name="Bruce D."/>
            <person name="Goodwin L."/>
            <person name="Pitluck S."/>
            <person name="Ivanova N."/>
            <person name="Mavromatis K."/>
            <person name="Ovchinnikova G."/>
            <person name="Pati A."/>
            <person name="Chen A."/>
            <person name="Palaniappan K."/>
            <person name="Hauser L."/>
            <person name="Chang Y.J."/>
            <person name="Jefferies C.C."/>
            <person name="Saunders E."/>
            <person name="Brettin T."/>
            <person name="Detter J.C."/>
            <person name="Han C."/>
            <person name="Chain P."/>
            <person name="Bristow J."/>
            <person name="Eisen J.A."/>
            <person name="Markowitz V."/>
            <person name="Hugenholtz P."/>
            <person name="Kyrpides N.C."/>
            <person name="Klenk H.P."/>
            <person name="Lapidus A."/>
        </authorList>
    </citation>
    <scope>NUCLEOTIDE SEQUENCE [LARGE SCALE GENOMIC DNA]</scope>
    <source>
        <strain evidence="3">ATCC BAA-8 / DSM 12333 / NBRC 16432</strain>
    </source>
</reference>
<dbReference type="InterPro" id="IPR006311">
    <property type="entry name" value="TAT_signal"/>
</dbReference>
<dbReference type="EMBL" id="CP001618">
    <property type="protein sequence ID" value="ACQ78452.1"/>
    <property type="molecule type" value="Genomic_DNA"/>
</dbReference>
<sequence>MRTSQVSESHESPSPLRPALPPISRRGLLGIGAATIAAFGAAGIAGAGPAAATSEGTVLPLVDPLPAGAPDRTQFDPHEQVFASYLMILAPLANSVVDDDPELYGWMEDGWWRTPNDPINSRIMEHVATLAWFLTHDRPWNPYYLDANLTGRLDAALGYYLSLQGPRGAWPVTYESESLATTGFGLVSLAHTYRDLDSAGLLPARLAEIDTAMRAAAVWLMDLDLDHWNLPLQLHNQLVGGLAGVGHAATVTGDPGIAADLADRIELLVEAAQAPAGYFHEPLGYDHGYNFAVALPDVGDLYEQTGNPLLVEHVRRWADFAQYVVLPEPNAPGFVHLGAASMRNSTSVLTITPDDDKDRAALGRVFVPEVPLLAAFHASSEAKAAARAAWAAETAPVEPRAKGDTSPRLYAHVPQAPDNVTAAERDDVVAALRPVAEPVFTEYRTGTIDQQLLFVRRPGYYLATLLGNRGNARVRSGPGLFWHPAAGSVIASFNNAADDHWTTLTASGVAVAQTNIVSSTFHDGEDATAPVIAPEDLGGVSGVFTGRYVAHVGKVTTDVTHRHDGVVRSVSAGDAASELVPLLVRDDDVLEFADGTRPARGTAASTTASGFSLTRGDVRVHISWGSERSASLTPSGRVYLGALAHHLLRVEHDGDLTVEVTTVDVTQLAGSRVAAAASAHAWTALDGTHRLGVHVVNLENEAVDVRVTGPVGPWTTTDLAPGAGAYRVFRSHRPLTRAVAVVTTRGRRPRIAVRRLEG</sequence>
<gene>
    <name evidence="2" type="ordered locus">Bcav_0187</name>
</gene>
<evidence type="ECO:0000313" key="3">
    <source>
        <dbReference type="Proteomes" id="UP000007962"/>
    </source>
</evidence>